<comment type="subunit">
    <text evidence="3">May form heteromers.</text>
</comment>
<feature type="transmembrane region" description="Helical" evidence="17">
    <location>
        <begin position="862"/>
        <end position="883"/>
    </location>
</feature>
<dbReference type="FunFam" id="3.40.50.2300:FF:000188">
    <property type="entry name" value="Glutamate receptor"/>
    <property type="match status" value="1"/>
</dbReference>
<evidence type="ECO:0000256" key="13">
    <source>
        <dbReference type="ARBA" id="ARBA00023303"/>
    </source>
</evidence>
<dbReference type="Gene3D" id="3.40.190.10">
    <property type="entry name" value="Periplasmic binding protein-like II"/>
    <property type="match status" value="2"/>
</dbReference>
<accession>A0AAV1CIX6</accession>
<dbReference type="FunFam" id="3.40.50.2300:FF:000310">
    <property type="entry name" value="Glutamate receptor"/>
    <property type="match status" value="1"/>
</dbReference>
<dbReference type="CDD" id="cd19990">
    <property type="entry name" value="PBP1_GABAb_receptor_plant"/>
    <property type="match status" value="1"/>
</dbReference>
<dbReference type="EMBL" id="OX459119">
    <property type="protein sequence ID" value="CAI9095606.1"/>
    <property type="molecule type" value="Genomic_DNA"/>
</dbReference>
<dbReference type="GO" id="GO:0016020">
    <property type="term" value="C:membrane"/>
    <property type="evidence" value="ECO:0007669"/>
    <property type="project" value="UniProtKB-SubCell"/>
</dbReference>
<evidence type="ECO:0000256" key="17">
    <source>
        <dbReference type="SAM" id="Phobius"/>
    </source>
</evidence>
<evidence type="ECO:0000256" key="5">
    <source>
        <dbReference type="ARBA" id="ARBA00022692"/>
    </source>
</evidence>
<protein>
    <submittedName>
        <fullName evidence="20">OLC1v1031595C3</fullName>
    </submittedName>
</protein>
<evidence type="ECO:0000256" key="2">
    <source>
        <dbReference type="ARBA" id="ARBA00008685"/>
    </source>
</evidence>
<keyword evidence="13" id="KW-0407">Ion channel</keyword>
<evidence type="ECO:0000256" key="16">
    <source>
        <dbReference type="SAM" id="MobiDB-lite"/>
    </source>
</evidence>
<evidence type="ECO:0000256" key="8">
    <source>
        <dbReference type="ARBA" id="ARBA00023065"/>
    </source>
</evidence>
<evidence type="ECO:0000256" key="4">
    <source>
        <dbReference type="ARBA" id="ARBA00022448"/>
    </source>
</evidence>
<keyword evidence="7 17" id="KW-1133">Transmembrane helix</keyword>
<dbReference type="Pfam" id="PF10613">
    <property type="entry name" value="Lig_chan-Glu_bd"/>
    <property type="match status" value="1"/>
</dbReference>
<gene>
    <name evidence="20" type="ORF">OLC1_LOCUS6537</name>
</gene>
<evidence type="ECO:0000259" key="19">
    <source>
        <dbReference type="SMART" id="SM00079"/>
    </source>
</evidence>
<dbReference type="FunFam" id="3.40.190.10:FF:000195">
    <property type="entry name" value="Glutamate receptor 2.7"/>
    <property type="match status" value="1"/>
</dbReference>
<keyword evidence="21" id="KW-1185">Reference proteome</keyword>
<comment type="similarity">
    <text evidence="2">Belongs to the glutamate-gated ion channel (TC 1.A.10.1) family.</text>
</comment>
<feature type="chain" id="PRO_5043830247" evidence="18">
    <location>
        <begin position="28"/>
        <end position="991"/>
    </location>
</feature>
<dbReference type="Pfam" id="PF00060">
    <property type="entry name" value="Lig_chan"/>
    <property type="match status" value="1"/>
</dbReference>
<keyword evidence="4" id="KW-0813">Transport</keyword>
<dbReference type="PANTHER" id="PTHR34836:SF1">
    <property type="entry name" value="OS09G0428600 PROTEIN"/>
    <property type="match status" value="1"/>
</dbReference>
<dbReference type="SUPFAM" id="SSF53822">
    <property type="entry name" value="Periplasmic binding protein-like I"/>
    <property type="match status" value="1"/>
</dbReference>
<dbReference type="Proteomes" id="UP001161247">
    <property type="component" value="Chromosome 2"/>
</dbReference>
<evidence type="ECO:0000256" key="15">
    <source>
        <dbReference type="PIRSR" id="PIRSR037090-50"/>
    </source>
</evidence>
<dbReference type="InterPro" id="IPR015683">
    <property type="entry name" value="Ionotropic_Glu_rcpt"/>
</dbReference>
<dbReference type="SUPFAM" id="SSF53850">
    <property type="entry name" value="Periplasmic binding protein-like II"/>
    <property type="match status" value="1"/>
</dbReference>
<dbReference type="InterPro" id="IPR001320">
    <property type="entry name" value="Iontro_rcpt_C"/>
</dbReference>
<dbReference type="FunFam" id="3.40.190.10:FF:000103">
    <property type="entry name" value="Glutamate receptor"/>
    <property type="match status" value="1"/>
</dbReference>
<keyword evidence="11" id="KW-0325">Glycoprotein</keyword>
<comment type="function">
    <text evidence="14">Glutamate-gated receptor that probably acts as a non-selective cation channel. May be involved in light-signal transduction and calcium homeostasis via the regulation of calcium influx into cells.</text>
</comment>
<dbReference type="InterPro" id="IPR019594">
    <property type="entry name" value="Glu/Gly-bd"/>
</dbReference>
<dbReference type="Gene3D" id="3.40.50.2300">
    <property type="match status" value="2"/>
</dbReference>
<evidence type="ECO:0000256" key="3">
    <source>
        <dbReference type="ARBA" id="ARBA00011095"/>
    </source>
</evidence>
<keyword evidence="15" id="KW-1015">Disulfide bond</keyword>
<feature type="transmembrane region" description="Helical" evidence="17">
    <location>
        <begin position="676"/>
        <end position="694"/>
    </location>
</feature>
<dbReference type="Gene3D" id="1.10.287.70">
    <property type="match status" value="1"/>
</dbReference>
<dbReference type="InterPro" id="IPR001828">
    <property type="entry name" value="ANF_lig-bd_rcpt"/>
</dbReference>
<feature type="disulfide bond" evidence="15">
    <location>
        <begin position="784"/>
        <end position="841"/>
    </location>
</feature>
<keyword evidence="10" id="KW-0675">Receptor</keyword>
<evidence type="ECO:0000256" key="9">
    <source>
        <dbReference type="ARBA" id="ARBA00023136"/>
    </source>
</evidence>
<evidence type="ECO:0000256" key="6">
    <source>
        <dbReference type="ARBA" id="ARBA00022729"/>
    </source>
</evidence>
<feature type="domain" description="Ionotropic glutamate receptor C-terminal" evidence="19">
    <location>
        <begin position="486"/>
        <end position="836"/>
    </location>
</feature>
<dbReference type="PANTHER" id="PTHR34836">
    <property type="entry name" value="OS06G0188250 PROTEIN"/>
    <property type="match status" value="1"/>
</dbReference>
<evidence type="ECO:0000256" key="10">
    <source>
        <dbReference type="ARBA" id="ARBA00023170"/>
    </source>
</evidence>
<dbReference type="SMART" id="SM00079">
    <property type="entry name" value="PBPe"/>
    <property type="match status" value="1"/>
</dbReference>
<keyword evidence="9 17" id="KW-0472">Membrane</keyword>
<organism evidence="20 21">
    <name type="scientific">Oldenlandia corymbosa var. corymbosa</name>
    <dbReference type="NCBI Taxonomy" id="529605"/>
    <lineage>
        <taxon>Eukaryota</taxon>
        <taxon>Viridiplantae</taxon>
        <taxon>Streptophyta</taxon>
        <taxon>Embryophyta</taxon>
        <taxon>Tracheophyta</taxon>
        <taxon>Spermatophyta</taxon>
        <taxon>Magnoliopsida</taxon>
        <taxon>eudicotyledons</taxon>
        <taxon>Gunneridae</taxon>
        <taxon>Pentapetalae</taxon>
        <taxon>asterids</taxon>
        <taxon>lamiids</taxon>
        <taxon>Gentianales</taxon>
        <taxon>Rubiaceae</taxon>
        <taxon>Rubioideae</taxon>
        <taxon>Spermacoceae</taxon>
        <taxon>Hedyotis-Oldenlandia complex</taxon>
        <taxon>Oldenlandia</taxon>
    </lineage>
</organism>
<evidence type="ECO:0000313" key="20">
    <source>
        <dbReference type="EMBL" id="CAI9095606.1"/>
    </source>
</evidence>
<dbReference type="AlphaFoldDB" id="A0AAV1CIX6"/>
<keyword evidence="12" id="KW-1071">Ligand-gated ion channel</keyword>
<dbReference type="InterPro" id="IPR028082">
    <property type="entry name" value="Peripla_BP_I"/>
</dbReference>
<proteinExistence type="inferred from homology"/>
<reference evidence="20" key="1">
    <citation type="submission" date="2023-03" db="EMBL/GenBank/DDBJ databases">
        <authorList>
            <person name="Julca I."/>
        </authorList>
    </citation>
    <scope>NUCLEOTIDE SEQUENCE</scope>
</reference>
<dbReference type="GO" id="GO:0015276">
    <property type="term" value="F:ligand-gated monoatomic ion channel activity"/>
    <property type="evidence" value="ECO:0007669"/>
    <property type="project" value="InterPro"/>
</dbReference>
<evidence type="ECO:0000256" key="11">
    <source>
        <dbReference type="ARBA" id="ARBA00023180"/>
    </source>
</evidence>
<dbReference type="FunFam" id="1.10.287.70:FF:000037">
    <property type="entry name" value="Glutamate receptor"/>
    <property type="match status" value="1"/>
</dbReference>
<evidence type="ECO:0000256" key="18">
    <source>
        <dbReference type="SAM" id="SignalP"/>
    </source>
</evidence>
<dbReference type="InterPro" id="IPR017103">
    <property type="entry name" value="Iontropic_Glu_rcpt_pln"/>
</dbReference>
<keyword evidence="5 17" id="KW-0812">Transmembrane</keyword>
<evidence type="ECO:0000313" key="21">
    <source>
        <dbReference type="Proteomes" id="UP001161247"/>
    </source>
</evidence>
<dbReference type="InterPro" id="IPR044440">
    <property type="entry name" value="GABAb_receptor_plant_PBP1"/>
</dbReference>
<feature type="signal peptide" evidence="18">
    <location>
        <begin position="1"/>
        <end position="27"/>
    </location>
</feature>
<evidence type="ECO:0000256" key="12">
    <source>
        <dbReference type="ARBA" id="ARBA00023286"/>
    </source>
</evidence>
<keyword evidence="6 18" id="KW-0732">Signal</keyword>
<evidence type="ECO:0000256" key="14">
    <source>
        <dbReference type="ARBA" id="ARBA00049638"/>
    </source>
</evidence>
<evidence type="ECO:0000256" key="1">
    <source>
        <dbReference type="ARBA" id="ARBA00004141"/>
    </source>
</evidence>
<feature type="compositionally biased region" description="Polar residues" evidence="16">
    <location>
        <begin position="940"/>
        <end position="976"/>
    </location>
</feature>
<name>A0AAV1CIX6_OLDCO</name>
<evidence type="ECO:0000256" key="7">
    <source>
        <dbReference type="ARBA" id="ARBA00022989"/>
    </source>
</evidence>
<sequence length="991" mass="110074">MQNLMYKFYFYVVAVCWFVVQPPFVANAEIAKKVDVGIIVDSDVLVEKISKTCMLMALEDFYATHNQTKFRLVPLIRDSKSDAIEAASAGTQNLCLVSLLYWLGMIQKYCLLCFSGIDLLKNVKVQVILGPQRSTQAHFVIDLGNKVKVPIVSPATSPSLSPKESPFFVRAAHCASFQAEAIADIVKAYGWRQVVIVYEDSVYGSGIVPFLTESLLNSSGATVPYRSAITVSATDDQILEELSKLMSMQTRVFVVHLLPVLASRLFINAERVGMMNSGYAWIITETLTTLIDHSVDPMVIDSMQGVLGLKAYFPGSDKVNNFTRRWRKRFKQDHPEVDVFELNVYGLWAYDSATALAIATERIDSVAIPGFKGGNVNGRSSHSDLDDIGSSEMGAALIGFLRNIRFDGLSGDFHILDGQLQPSAFQIVNIIGKGERTIGFWTKTYGISNKLKRDNDGSNEKLGIVIWPGESLTVPKGWEIPIKGKKLRVGVPVKNGLEEFTKVERDPTTHSVIATGFCIEVFKEVMNSLPYAVPYDFIPFENAGGDPAGDYNDLVYQIFLKKYDAVVGDVTILANRSEYVDFTLPYTESGVMTVVRIKDDEKSNAWIFLKPLTKDLWLTVGGFFVFIGIVVWVIEHRINKEFQGPPHKQVGIIFWFSFSTLVYAHREKVLSNLSRFVVIVWLFVVLVLTSSYTANLTSMLTVQQLQPAVTGLFDLISNGDYIGYQTGSFVTELLKSKNFDGSKFRNYSTYEQYDEALSKGGQKGGVDAIVDELPYIRPFVAQHCSKYTMVGPTFKTAGFGFAFPKGSPLVPDVSRAVLNVTEGDKMSGILQRWRMDDEKTCADQNNGVTASSDSLSLDSFRGLFLIAGLSSGLALAIYFLIFLHENKEILSSDDYSVIQKFFHLARTFNEDRTESKAESSSAQQALKKNEAETTEAGGESPQTGGRSSFYYHNNNNTDDQDEGQFSTATTQPTSPIHDNAITIEDDTAEHR</sequence>
<feature type="region of interest" description="Disordered" evidence="16">
    <location>
        <begin position="912"/>
        <end position="991"/>
    </location>
</feature>
<keyword evidence="8" id="KW-0406">Ion transport</keyword>
<dbReference type="Pfam" id="PF01094">
    <property type="entry name" value="ANF_receptor"/>
    <property type="match status" value="1"/>
</dbReference>
<comment type="subcellular location">
    <subcellularLocation>
        <location evidence="1">Membrane</location>
        <topology evidence="1">Multi-pass membrane protein</topology>
    </subcellularLocation>
</comment>
<dbReference type="CDD" id="cd13686">
    <property type="entry name" value="GluR_Plant"/>
    <property type="match status" value="1"/>
</dbReference>
<feature type="transmembrane region" description="Helical" evidence="17">
    <location>
        <begin position="616"/>
        <end position="634"/>
    </location>
</feature>
<dbReference type="PIRSF" id="PIRSF037090">
    <property type="entry name" value="Iontro_Glu-like_rcpt_pln"/>
    <property type="match status" value="1"/>
</dbReference>